<dbReference type="Proteomes" id="UP001428774">
    <property type="component" value="Unassembled WGS sequence"/>
</dbReference>
<comment type="caution">
    <text evidence="2">The sequence shown here is derived from an EMBL/GenBank/DDBJ whole genome shotgun (WGS) entry which is preliminary data.</text>
</comment>
<dbReference type="Gene3D" id="3.30.70.920">
    <property type="match status" value="1"/>
</dbReference>
<proteinExistence type="predicted"/>
<evidence type="ECO:0000256" key="1">
    <source>
        <dbReference type="SAM" id="MobiDB-lite"/>
    </source>
</evidence>
<sequence length="52" mass="5767">MNICGCLVHVARDDLAQARSAMEAMAGVEVHAQTEDATPRRRGRGYRGRLRL</sequence>
<organism evidence="2 3">
    <name type="scientific">Ponticoccus litoralis</name>
    <dbReference type="NCBI Taxonomy" id="422297"/>
    <lineage>
        <taxon>Bacteria</taxon>
        <taxon>Pseudomonadati</taxon>
        <taxon>Pseudomonadota</taxon>
        <taxon>Alphaproteobacteria</taxon>
        <taxon>Rhodobacterales</taxon>
        <taxon>Roseobacteraceae</taxon>
        <taxon>Ponticoccus</taxon>
    </lineage>
</organism>
<keyword evidence="3" id="KW-1185">Reference proteome</keyword>
<reference evidence="2 3" key="1">
    <citation type="submission" date="2024-05" db="EMBL/GenBank/DDBJ databases">
        <title>Genome sequence of Ponticoccus litoralis KCCM 90028.</title>
        <authorList>
            <person name="Kim J.M."/>
            <person name="Lee J.K."/>
            <person name="Choi B.J."/>
            <person name="Bayburt H."/>
            <person name="Baek J.H."/>
            <person name="Jeon C.O."/>
        </authorList>
    </citation>
    <scope>NUCLEOTIDE SEQUENCE [LARGE SCALE GENOMIC DNA]</scope>
    <source>
        <strain evidence="2 3">KCCM 90028</strain>
    </source>
</reference>
<protein>
    <submittedName>
        <fullName evidence="2">Chaperone NapD</fullName>
    </submittedName>
</protein>
<gene>
    <name evidence="2" type="ORF">ABFB10_23155</name>
</gene>
<feature type="compositionally biased region" description="Basic residues" evidence="1">
    <location>
        <begin position="40"/>
        <end position="52"/>
    </location>
</feature>
<dbReference type="InterPro" id="IPR005623">
    <property type="entry name" value="Chaperone_NapD_NO3_reduct"/>
</dbReference>
<dbReference type="AlphaFoldDB" id="A0AAW9SWH4"/>
<accession>A0AAW9SWH4</accession>
<dbReference type="EMBL" id="JBDNCH010000004">
    <property type="protein sequence ID" value="MEN9063468.1"/>
    <property type="molecule type" value="Genomic_DNA"/>
</dbReference>
<feature type="region of interest" description="Disordered" evidence="1">
    <location>
        <begin position="28"/>
        <end position="52"/>
    </location>
</feature>
<name>A0AAW9SWH4_9RHOB</name>
<dbReference type="Pfam" id="PF03927">
    <property type="entry name" value="NapD"/>
    <property type="match status" value="1"/>
</dbReference>
<evidence type="ECO:0000313" key="2">
    <source>
        <dbReference type="EMBL" id="MEN9063468.1"/>
    </source>
</evidence>
<dbReference type="RefSeq" id="WP_347168546.1">
    <property type="nucleotide sequence ID" value="NZ_JBDNCH010000004.1"/>
</dbReference>
<evidence type="ECO:0000313" key="3">
    <source>
        <dbReference type="Proteomes" id="UP001428774"/>
    </source>
</evidence>